<dbReference type="PANTHER" id="PTHR36973:SF4">
    <property type="entry name" value="NODULATION PROTEIN"/>
    <property type="match status" value="1"/>
</dbReference>
<dbReference type="Proteomes" id="UP000231019">
    <property type="component" value="Unassembled WGS sequence"/>
</dbReference>
<dbReference type="GO" id="GO:0008171">
    <property type="term" value="F:O-methyltransferase activity"/>
    <property type="evidence" value="ECO:0007669"/>
    <property type="project" value="TreeGrafter"/>
</dbReference>
<dbReference type="InterPro" id="IPR029063">
    <property type="entry name" value="SAM-dependent_MTases_sf"/>
</dbReference>
<evidence type="ECO:0000259" key="1">
    <source>
        <dbReference type="Pfam" id="PF05050"/>
    </source>
</evidence>
<feature type="domain" description="Methyltransferase FkbM" evidence="1">
    <location>
        <begin position="41"/>
        <end position="209"/>
    </location>
</feature>
<comment type="caution">
    <text evidence="2">The sequence shown here is derived from an EMBL/GenBank/DDBJ whole genome shotgun (WGS) entry which is preliminary data.</text>
</comment>
<organism evidence="2 3">
    <name type="scientific">bacterium (Candidatus Blackallbacteria) CG17_big_fil_post_rev_8_21_14_2_50_48_46</name>
    <dbReference type="NCBI Taxonomy" id="2014261"/>
    <lineage>
        <taxon>Bacteria</taxon>
        <taxon>Candidatus Blackallbacteria</taxon>
    </lineage>
</organism>
<dbReference type="InterPro" id="IPR006342">
    <property type="entry name" value="FkbM_mtfrase"/>
</dbReference>
<dbReference type="SUPFAM" id="SSF53335">
    <property type="entry name" value="S-adenosyl-L-methionine-dependent methyltransferases"/>
    <property type="match status" value="1"/>
</dbReference>
<protein>
    <recommendedName>
        <fullName evidence="1">Methyltransferase FkbM domain-containing protein</fullName>
    </recommendedName>
</protein>
<sequence length="246" mass="27774">MEDKGINFVKTLNLPEVEEKCFERLVRLIGRLNLSHPLIFDVGANIGQSIDKFRGAWPDASIHCFEANPSVFQYLHTQYAAEKDLYFNPVALSERIGELSFFATRVAEVSSLLSPTQRMQNLSVEHKYDYEEITVPSETLDHYCETQHISRIDLLKIDVQGAELSVLKGAQGLLSAGAVSMIYLETTFADCYENQTLFTDLLVYLSQVGEGYELWDIAPFLYTGRDQLWAANSIFLSKSIAGELLK</sequence>
<accession>A0A2M7GAE0</accession>
<evidence type="ECO:0000313" key="3">
    <source>
        <dbReference type="Proteomes" id="UP000231019"/>
    </source>
</evidence>
<dbReference type="InterPro" id="IPR053188">
    <property type="entry name" value="FkbM_Methyltransferase"/>
</dbReference>
<proteinExistence type="predicted"/>
<reference evidence="2 3" key="1">
    <citation type="submission" date="2017-09" db="EMBL/GenBank/DDBJ databases">
        <title>Depth-based differentiation of microbial function through sediment-hosted aquifers and enrichment of novel symbionts in the deep terrestrial subsurface.</title>
        <authorList>
            <person name="Probst A.J."/>
            <person name="Ladd B."/>
            <person name="Jarett J.K."/>
            <person name="Geller-Mcgrath D.E."/>
            <person name="Sieber C.M."/>
            <person name="Emerson J.B."/>
            <person name="Anantharaman K."/>
            <person name="Thomas B.C."/>
            <person name="Malmstrom R."/>
            <person name="Stieglmeier M."/>
            <person name="Klingl A."/>
            <person name="Woyke T."/>
            <person name="Ryan C.M."/>
            <person name="Banfield J.F."/>
        </authorList>
    </citation>
    <scope>NUCLEOTIDE SEQUENCE [LARGE SCALE GENOMIC DNA]</scope>
    <source>
        <strain evidence="2">CG17_big_fil_post_rev_8_21_14_2_50_48_46</strain>
    </source>
</reference>
<gene>
    <name evidence="2" type="ORF">COW36_02835</name>
</gene>
<dbReference type="EMBL" id="PFFQ01000006">
    <property type="protein sequence ID" value="PIW19064.1"/>
    <property type="molecule type" value="Genomic_DNA"/>
</dbReference>
<dbReference type="Gene3D" id="3.40.50.150">
    <property type="entry name" value="Vaccinia Virus protein VP39"/>
    <property type="match status" value="1"/>
</dbReference>
<dbReference type="PANTHER" id="PTHR36973">
    <property type="entry name" value="SLL1456 PROTEIN-RELATED"/>
    <property type="match status" value="1"/>
</dbReference>
<name>A0A2M7GAE0_9BACT</name>
<dbReference type="Pfam" id="PF05050">
    <property type="entry name" value="Methyltransf_21"/>
    <property type="match status" value="1"/>
</dbReference>
<evidence type="ECO:0000313" key="2">
    <source>
        <dbReference type="EMBL" id="PIW19064.1"/>
    </source>
</evidence>
<dbReference type="AlphaFoldDB" id="A0A2M7GAE0"/>
<dbReference type="NCBIfam" id="TIGR01444">
    <property type="entry name" value="fkbM_fam"/>
    <property type="match status" value="1"/>
</dbReference>